<dbReference type="GO" id="GO:0004674">
    <property type="term" value="F:protein serine/threonine kinase activity"/>
    <property type="evidence" value="ECO:0007669"/>
    <property type="project" value="UniProtKB-KW"/>
</dbReference>
<dbReference type="SUPFAM" id="SSF56112">
    <property type="entry name" value="Protein kinase-like (PK-like)"/>
    <property type="match status" value="1"/>
</dbReference>
<evidence type="ECO:0000256" key="4">
    <source>
        <dbReference type="ARBA" id="ARBA00022741"/>
    </source>
</evidence>
<evidence type="ECO:0000256" key="7">
    <source>
        <dbReference type="PROSITE-ProRule" id="PRU10141"/>
    </source>
</evidence>
<dbReference type="PANTHER" id="PTHR24056:SF469">
    <property type="entry name" value="PROTEIN KINASE DOMAIN-CONTAINING PROTEIN"/>
    <property type="match status" value="1"/>
</dbReference>
<evidence type="ECO:0000313" key="11">
    <source>
        <dbReference type="WBParaSite" id="ACRNAN_scaffold7553.g18525.t1"/>
    </source>
</evidence>
<comment type="similarity">
    <text evidence="1">Belongs to the protein kinase superfamily. CMGC Ser/Thr protein kinase family. CDC2/CDKX subfamily.</text>
</comment>
<evidence type="ECO:0000256" key="5">
    <source>
        <dbReference type="ARBA" id="ARBA00022777"/>
    </source>
</evidence>
<evidence type="ECO:0000259" key="9">
    <source>
        <dbReference type="PROSITE" id="PS50011"/>
    </source>
</evidence>
<evidence type="ECO:0000256" key="8">
    <source>
        <dbReference type="RuleBase" id="RU000304"/>
    </source>
</evidence>
<keyword evidence="2 8" id="KW-0723">Serine/threonine-protein kinase</keyword>
<keyword evidence="10" id="KW-1185">Reference proteome</keyword>
<dbReference type="GO" id="GO:0005524">
    <property type="term" value="F:ATP binding"/>
    <property type="evidence" value="ECO:0007669"/>
    <property type="project" value="UniProtKB-UniRule"/>
</dbReference>
<protein>
    <submittedName>
        <fullName evidence="11">Protein kinase domain-containing protein</fullName>
    </submittedName>
</protein>
<sequence length="192" mass="22076">MRKYSFISKIGQGAYGAVVKAKINETGQIVAIKRILLKPDEKSQLEVIREISTLKNVEHENIITLLSTNFSSSTASLIMEYVESNLKLVINDEMRPLKLSNHYAKFYFRQILLGIKYLHGLNIMHRDLKPENILISLKNEVKIGDFGLACLYFPADKDRTYSHQVATRWYRAPELLFGAVRYDPRVDIWAIG</sequence>
<dbReference type="Pfam" id="PF00069">
    <property type="entry name" value="Pkinase"/>
    <property type="match status" value="1"/>
</dbReference>
<keyword evidence="4 7" id="KW-0547">Nucleotide-binding</keyword>
<organism evidence="10 11">
    <name type="scientific">Acrobeloides nanus</name>
    <dbReference type="NCBI Taxonomy" id="290746"/>
    <lineage>
        <taxon>Eukaryota</taxon>
        <taxon>Metazoa</taxon>
        <taxon>Ecdysozoa</taxon>
        <taxon>Nematoda</taxon>
        <taxon>Chromadorea</taxon>
        <taxon>Rhabditida</taxon>
        <taxon>Tylenchina</taxon>
        <taxon>Cephalobomorpha</taxon>
        <taxon>Cephaloboidea</taxon>
        <taxon>Cephalobidae</taxon>
        <taxon>Acrobeloides</taxon>
    </lineage>
</organism>
<accession>A0A914EDZ4</accession>
<reference evidence="11" key="1">
    <citation type="submission" date="2022-11" db="UniProtKB">
        <authorList>
            <consortium name="WormBaseParasite"/>
        </authorList>
    </citation>
    <scope>IDENTIFICATION</scope>
</reference>
<evidence type="ECO:0000256" key="3">
    <source>
        <dbReference type="ARBA" id="ARBA00022679"/>
    </source>
</evidence>
<dbReference type="InterPro" id="IPR050108">
    <property type="entry name" value="CDK"/>
</dbReference>
<dbReference type="WBParaSite" id="ACRNAN_scaffold7553.g18525.t1">
    <property type="protein sequence ID" value="ACRNAN_scaffold7553.g18525.t1"/>
    <property type="gene ID" value="ACRNAN_scaffold7553.g18525"/>
</dbReference>
<evidence type="ECO:0000313" key="10">
    <source>
        <dbReference type="Proteomes" id="UP000887540"/>
    </source>
</evidence>
<dbReference type="Gene3D" id="3.30.200.20">
    <property type="entry name" value="Phosphorylase Kinase, domain 1"/>
    <property type="match status" value="1"/>
</dbReference>
<evidence type="ECO:0000256" key="6">
    <source>
        <dbReference type="ARBA" id="ARBA00022840"/>
    </source>
</evidence>
<evidence type="ECO:0000256" key="2">
    <source>
        <dbReference type="ARBA" id="ARBA00022527"/>
    </source>
</evidence>
<dbReference type="PANTHER" id="PTHR24056">
    <property type="entry name" value="CELL DIVISION PROTEIN KINASE"/>
    <property type="match status" value="1"/>
</dbReference>
<keyword evidence="5" id="KW-0418">Kinase</keyword>
<dbReference type="PROSITE" id="PS50011">
    <property type="entry name" value="PROTEIN_KINASE_DOM"/>
    <property type="match status" value="1"/>
</dbReference>
<dbReference type="GO" id="GO:0005634">
    <property type="term" value="C:nucleus"/>
    <property type="evidence" value="ECO:0007669"/>
    <property type="project" value="TreeGrafter"/>
</dbReference>
<dbReference type="PROSITE" id="PS00108">
    <property type="entry name" value="PROTEIN_KINASE_ST"/>
    <property type="match status" value="1"/>
</dbReference>
<name>A0A914EDZ4_9BILA</name>
<dbReference type="InterPro" id="IPR000719">
    <property type="entry name" value="Prot_kinase_dom"/>
</dbReference>
<evidence type="ECO:0000256" key="1">
    <source>
        <dbReference type="ARBA" id="ARBA00006485"/>
    </source>
</evidence>
<dbReference type="SMART" id="SM00220">
    <property type="entry name" value="S_TKc"/>
    <property type="match status" value="1"/>
</dbReference>
<keyword evidence="3" id="KW-0808">Transferase</keyword>
<proteinExistence type="inferred from homology"/>
<dbReference type="PROSITE" id="PS00107">
    <property type="entry name" value="PROTEIN_KINASE_ATP"/>
    <property type="match status" value="1"/>
</dbReference>
<dbReference type="InterPro" id="IPR017441">
    <property type="entry name" value="Protein_kinase_ATP_BS"/>
</dbReference>
<dbReference type="InterPro" id="IPR011009">
    <property type="entry name" value="Kinase-like_dom_sf"/>
</dbReference>
<feature type="binding site" evidence="7">
    <location>
        <position position="33"/>
    </location>
    <ligand>
        <name>ATP</name>
        <dbReference type="ChEBI" id="CHEBI:30616"/>
    </ligand>
</feature>
<dbReference type="InterPro" id="IPR008271">
    <property type="entry name" value="Ser/Thr_kinase_AS"/>
</dbReference>
<keyword evidence="6 7" id="KW-0067">ATP-binding</keyword>
<feature type="domain" description="Protein kinase" evidence="9">
    <location>
        <begin position="4"/>
        <end position="192"/>
    </location>
</feature>
<dbReference type="AlphaFoldDB" id="A0A914EDZ4"/>
<dbReference type="Gene3D" id="1.10.510.10">
    <property type="entry name" value="Transferase(Phosphotransferase) domain 1"/>
    <property type="match status" value="1"/>
</dbReference>
<dbReference type="Proteomes" id="UP000887540">
    <property type="component" value="Unplaced"/>
</dbReference>